<feature type="region of interest" description="Disordered" evidence="1">
    <location>
        <begin position="32"/>
        <end position="71"/>
    </location>
</feature>
<proteinExistence type="predicted"/>
<gene>
    <name evidence="2" type="ORF">KHY35_14735</name>
</gene>
<evidence type="ECO:0000256" key="1">
    <source>
        <dbReference type="SAM" id="MobiDB-lite"/>
    </source>
</evidence>
<evidence type="ECO:0000313" key="2">
    <source>
        <dbReference type="EMBL" id="MBS5411946.1"/>
    </source>
</evidence>
<name>A0A943DQ82_BACT4</name>
<dbReference type="Proteomes" id="UP000782901">
    <property type="component" value="Unassembled WGS sequence"/>
</dbReference>
<reference evidence="2" key="1">
    <citation type="submission" date="2021-02" db="EMBL/GenBank/DDBJ databases">
        <title>Infant gut strain persistence is associated with maternal origin, phylogeny, and functional potential including surface adhesion and iron acquisition.</title>
        <authorList>
            <person name="Lou Y.C."/>
        </authorList>
    </citation>
    <scope>NUCLEOTIDE SEQUENCE</scope>
    <source>
        <strain evidence="2">L3_082_243G1_dasL3_082_243G1_maxbin2.maxbin.015s ta_sub</strain>
    </source>
</reference>
<comment type="caution">
    <text evidence="2">The sequence shown here is derived from an EMBL/GenBank/DDBJ whole genome shotgun (WGS) entry which is preliminary data.</text>
</comment>
<sequence>MRIGRGTEGRRSRGLIMCEYFSFALMQKKGTKRKNQGCTYGATPAASPAKGQELAPLKQPALLHAGDTASA</sequence>
<evidence type="ECO:0000313" key="3">
    <source>
        <dbReference type="Proteomes" id="UP000782901"/>
    </source>
</evidence>
<organism evidence="2 3">
    <name type="scientific">Bacteroides thetaiotaomicron</name>
    <dbReference type="NCBI Taxonomy" id="818"/>
    <lineage>
        <taxon>Bacteria</taxon>
        <taxon>Pseudomonadati</taxon>
        <taxon>Bacteroidota</taxon>
        <taxon>Bacteroidia</taxon>
        <taxon>Bacteroidales</taxon>
        <taxon>Bacteroidaceae</taxon>
        <taxon>Bacteroides</taxon>
    </lineage>
</organism>
<accession>A0A943DQ82</accession>
<dbReference type="AlphaFoldDB" id="A0A943DQ82"/>
<protein>
    <submittedName>
        <fullName evidence="2">Uncharacterized protein</fullName>
    </submittedName>
</protein>
<dbReference type="EMBL" id="JAGZEE010000021">
    <property type="protein sequence ID" value="MBS5411946.1"/>
    <property type="molecule type" value="Genomic_DNA"/>
</dbReference>